<name>A0A9D2J709_9FIRM</name>
<dbReference type="GO" id="GO:0008658">
    <property type="term" value="F:penicillin binding"/>
    <property type="evidence" value="ECO:0007669"/>
    <property type="project" value="InterPro"/>
</dbReference>
<evidence type="ECO:0000259" key="1">
    <source>
        <dbReference type="Pfam" id="PF00905"/>
    </source>
</evidence>
<dbReference type="GO" id="GO:0071555">
    <property type="term" value="P:cell wall organization"/>
    <property type="evidence" value="ECO:0007669"/>
    <property type="project" value="TreeGrafter"/>
</dbReference>
<dbReference type="Gene3D" id="3.40.710.10">
    <property type="entry name" value="DD-peptidase/beta-lactamase superfamily"/>
    <property type="match status" value="1"/>
</dbReference>
<protein>
    <recommendedName>
        <fullName evidence="1">Penicillin-binding protein transpeptidase domain-containing protein</fullName>
    </recommendedName>
</protein>
<dbReference type="PANTHER" id="PTHR30627">
    <property type="entry name" value="PEPTIDOGLYCAN D,D-TRANSPEPTIDASE"/>
    <property type="match status" value="1"/>
</dbReference>
<dbReference type="InterPro" id="IPR012338">
    <property type="entry name" value="Beta-lactam/transpept-like"/>
</dbReference>
<dbReference type="GO" id="GO:0071972">
    <property type="term" value="F:peptidoglycan L,D-transpeptidase activity"/>
    <property type="evidence" value="ECO:0007669"/>
    <property type="project" value="TreeGrafter"/>
</dbReference>
<feature type="non-terminal residue" evidence="2">
    <location>
        <position position="1"/>
    </location>
</feature>
<dbReference type="Pfam" id="PF00905">
    <property type="entry name" value="Transpeptidase"/>
    <property type="match status" value="1"/>
</dbReference>
<dbReference type="PANTHER" id="PTHR30627:SF2">
    <property type="entry name" value="PEPTIDOGLYCAN D,D-TRANSPEPTIDASE MRDA"/>
    <property type="match status" value="1"/>
</dbReference>
<accession>A0A9D2J709</accession>
<organism evidence="2 3">
    <name type="scientific">Candidatus Anaerobutyricum stercoris</name>
    <dbReference type="NCBI Taxonomy" id="2838457"/>
    <lineage>
        <taxon>Bacteria</taxon>
        <taxon>Bacillati</taxon>
        <taxon>Bacillota</taxon>
        <taxon>Clostridia</taxon>
        <taxon>Lachnospirales</taxon>
        <taxon>Lachnospiraceae</taxon>
        <taxon>Anaerobutyricum</taxon>
    </lineage>
</organism>
<gene>
    <name evidence="2" type="ORF">H9968_00710</name>
</gene>
<dbReference type="InterPro" id="IPR050515">
    <property type="entry name" value="Beta-lactam/transpept"/>
</dbReference>
<dbReference type="InterPro" id="IPR001460">
    <property type="entry name" value="PCN-bd_Tpept"/>
</dbReference>
<dbReference type="Proteomes" id="UP000824049">
    <property type="component" value="Unassembled WGS sequence"/>
</dbReference>
<evidence type="ECO:0000313" key="3">
    <source>
        <dbReference type="Proteomes" id="UP000824049"/>
    </source>
</evidence>
<reference evidence="2" key="2">
    <citation type="submission" date="2021-04" db="EMBL/GenBank/DDBJ databases">
        <authorList>
            <person name="Gilroy R."/>
        </authorList>
    </citation>
    <scope>NUCLEOTIDE SEQUENCE</scope>
    <source>
        <strain evidence="2">CHK179-28034</strain>
    </source>
</reference>
<comment type="caution">
    <text evidence="2">The sequence shown here is derived from an EMBL/GenBank/DDBJ whole genome shotgun (WGS) entry which is preliminary data.</text>
</comment>
<proteinExistence type="predicted"/>
<evidence type="ECO:0000313" key="2">
    <source>
        <dbReference type="EMBL" id="HIZ38437.1"/>
    </source>
</evidence>
<feature type="domain" description="Penicillin-binding protein transpeptidase" evidence="1">
    <location>
        <begin position="1"/>
        <end position="56"/>
    </location>
</feature>
<sequence>KVAGKTGTAQENTERPNHALFISYAPYDDPEITMTVVVPNGYTSTNAAEIARDIYKYYFNKTSEEEEKATTALMPSGGDSNND</sequence>
<dbReference type="GO" id="GO:0005886">
    <property type="term" value="C:plasma membrane"/>
    <property type="evidence" value="ECO:0007669"/>
    <property type="project" value="TreeGrafter"/>
</dbReference>
<dbReference type="SUPFAM" id="SSF56601">
    <property type="entry name" value="beta-lactamase/transpeptidase-like"/>
    <property type="match status" value="1"/>
</dbReference>
<dbReference type="EMBL" id="DXBR01000009">
    <property type="protein sequence ID" value="HIZ38437.1"/>
    <property type="molecule type" value="Genomic_DNA"/>
</dbReference>
<dbReference type="AlphaFoldDB" id="A0A9D2J709"/>
<reference evidence="2" key="1">
    <citation type="journal article" date="2021" name="PeerJ">
        <title>Extensive microbial diversity within the chicken gut microbiome revealed by metagenomics and culture.</title>
        <authorList>
            <person name="Gilroy R."/>
            <person name="Ravi A."/>
            <person name="Getino M."/>
            <person name="Pursley I."/>
            <person name="Horton D.L."/>
            <person name="Alikhan N.F."/>
            <person name="Baker D."/>
            <person name="Gharbi K."/>
            <person name="Hall N."/>
            <person name="Watson M."/>
            <person name="Adriaenssens E.M."/>
            <person name="Foster-Nyarko E."/>
            <person name="Jarju S."/>
            <person name="Secka A."/>
            <person name="Antonio M."/>
            <person name="Oren A."/>
            <person name="Chaudhuri R.R."/>
            <person name="La Ragione R."/>
            <person name="Hildebrand F."/>
            <person name="Pallen M.J."/>
        </authorList>
    </citation>
    <scope>NUCLEOTIDE SEQUENCE</scope>
    <source>
        <strain evidence="2">CHK179-28034</strain>
    </source>
</reference>